<organism evidence="1">
    <name type="scientific">bioreactor metagenome</name>
    <dbReference type="NCBI Taxonomy" id="1076179"/>
    <lineage>
        <taxon>unclassified sequences</taxon>
        <taxon>metagenomes</taxon>
        <taxon>ecological metagenomes</taxon>
    </lineage>
</organism>
<proteinExistence type="predicted"/>
<reference evidence="1" key="1">
    <citation type="submission" date="2019-08" db="EMBL/GenBank/DDBJ databases">
        <authorList>
            <person name="Kucharzyk K."/>
            <person name="Murdoch R.W."/>
            <person name="Higgins S."/>
            <person name="Loffler F."/>
        </authorList>
    </citation>
    <scope>NUCLEOTIDE SEQUENCE</scope>
</reference>
<evidence type="ECO:0000313" key="1">
    <source>
        <dbReference type="EMBL" id="MPM68377.1"/>
    </source>
</evidence>
<dbReference type="EMBL" id="VSSQ01022223">
    <property type="protein sequence ID" value="MPM68377.1"/>
    <property type="molecule type" value="Genomic_DNA"/>
</dbReference>
<protein>
    <submittedName>
        <fullName evidence="1">Uncharacterized protein</fullName>
    </submittedName>
</protein>
<name>A0A645BT30_9ZZZZ</name>
<comment type="caution">
    <text evidence="1">The sequence shown here is derived from an EMBL/GenBank/DDBJ whole genome shotgun (WGS) entry which is preliminary data.</text>
</comment>
<accession>A0A645BT30</accession>
<dbReference type="AlphaFoldDB" id="A0A645BT30"/>
<sequence length="112" mass="12279">MTRRRVERIRCPIDDAHHRRMSCVEAMAAEHQRSGLGKTHTFESATIATAGAADRMRISRNRMHPQPAIASESALCRLTALITAFKDAVVMSGSIPTPQCTSMSPFSISHST</sequence>
<gene>
    <name evidence="1" type="ORF">SDC9_115309</name>
</gene>